<accession>A0ACC3TKD3</accession>
<name>A0ACC3TKD3_9ASCO</name>
<sequence>MEKNSLSPSSGADDVPTTLEPKTTYALNEDLYSNQLTAIAKSGAEVEQHLPPLKAIKAYPMAVFWSLVVSMCVIMEGYDTSLIGNFFAYPSFAQKFGHYVPGAGYQLTAAWQAGFQNATGVGSFFGVIANGYLVGWFGHKRVLIGALFAMSAFIFIMFFAQNIQMLTAGGFLCGLPWGVFASASPAYASEVLPLSLRVYFTSYTNMCFIIGQLIAAGVLEGLVKLDSEWGYRIPYALQWVWPCILIPLMFFAPESPWHLVRKGKLEEAEVVLRRLQSKTANIDPKLTLATIVHTNKLEQELEVGSSYWDCFRGFELRRTEIACIVFSGQITCGICFAYNSTYFFQQVGLTASQTYKLNVGGTALALVGTFVNWFVIAPRFGRRSTYICGLAVMTSVLFIIGILNVWTEKKSVGMSQAILTLLWTFTFQLSVGQLGWALPAEIGSTRLRQKTVCLARNTYYLVGFLGVLQPYFMNPNEWNLKGYTGFVWGGTALLTLIWAFYRLPETKDRPFNEIDILFAKGVPARKFKDYKIDPYDMNQNAELAAEAHAHHHNGETKAETVFVEMA</sequence>
<dbReference type="Proteomes" id="UP001489719">
    <property type="component" value="Unassembled WGS sequence"/>
</dbReference>
<dbReference type="EMBL" id="MU970094">
    <property type="protein sequence ID" value="KAK9321599.1"/>
    <property type="molecule type" value="Genomic_DNA"/>
</dbReference>
<organism evidence="1 2">
    <name type="scientific">Lipomyces orientalis</name>
    <dbReference type="NCBI Taxonomy" id="1233043"/>
    <lineage>
        <taxon>Eukaryota</taxon>
        <taxon>Fungi</taxon>
        <taxon>Dikarya</taxon>
        <taxon>Ascomycota</taxon>
        <taxon>Saccharomycotina</taxon>
        <taxon>Lipomycetes</taxon>
        <taxon>Lipomycetales</taxon>
        <taxon>Lipomycetaceae</taxon>
        <taxon>Lipomyces</taxon>
    </lineage>
</organism>
<comment type="caution">
    <text evidence="1">The sequence shown here is derived from an EMBL/GenBank/DDBJ whole genome shotgun (WGS) entry which is preliminary data.</text>
</comment>
<evidence type="ECO:0000313" key="2">
    <source>
        <dbReference type="Proteomes" id="UP001489719"/>
    </source>
</evidence>
<keyword evidence="2" id="KW-1185">Reference proteome</keyword>
<evidence type="ECO:0000313" key="1">
    <source>
        <dbReference type="EMBL" id="KAK9321599.1"/>
    </source>
</evidence>
<reference evidence="2" key="1">
    <citation type="journal article" date="2024" name="Front. Bioeng. Biotechnol.">
        <title>Genome-scale model development and genomic sequencing of the oleaginous clade Lipomyces.</title>
        <authorList>
            <person name="Czajka J.J."/>
            <person name="Han Y."/>
            <person name="Kim J."/>
            <person name="Mondo S.J."/>
            <person name="Hofstad B.A."/>
            <person name="Robles A."/>
            <person name="Haridas S."/>
            <person name="Riley R."/>
            <person name="LaButti K."/>
            <person name="Pangilinan J."/>
            <person name="Andreopoulos W."/>
            <person name="Lipzen A."/>
            <person name="Yan J."/>
            <person name="Wang M."/>
            <person name="Ng V."/>
            <person name="Grigoriev I.V."/>
            <person name="Spatafora J.W."/>
            <person name="Magnuson J.K."/>
            <person name="Baker S.E."/>
            <person name="Pomraning K.R."/>
        </authorList>
    </citation>
    <scope>NUCLEOTIDE SEQUENCE [LARGE SCALE GENOMIC DNA]</scope>
    <source>
        <strain evidence="2">CBS 10300</strain>
    </source>
</reference>
<proteinExistence type="predicted"/>
<gene>
    <name evidence="1" type="ORF">V1517DRAFT_325862</name>
</gene>
<protein>
    <submittedName>
        <fullName evidence="1">General substrate transporter</fullName>
    </submittedName>
</protein>